<protein>
    <submittedName>
        <fullName evidence="2">Uncharacterized protein</fullName>
    </submittedName>
</protein>
<feature type="compositionally biased region" description="Low complexity" evidence="1">
    <location>
        <begin position="1"/>
        <end position="24"/>
    </location>
</feature>
<feature type="region of interest" description="Disordered" evidence="1">
    <location>
        <begin position="1"/>
        <end position="41"/>
    </location>
</feature>
<gene>
    <name evidence="2" type="ORF">CEPIT_LOCUS24349</name>
</gene>
<name>A0AAV0EJV2_9ASTE</name>
<evidence type="ECO:0000256" key="1">
    <source>
        <dbReference type="SAM" id="MobiDB-lite"/>
    </source>
</evidence>
<evidence type="ECO:0000313" key="3">
    <source>
        <dbReference type="Proteomes" id="UP001152523"/>
    </source>
</evidence>
<comment type="caution">
    <text evidence="2">The sequence shown here is derived from an EMBL/GenBank/DDBJ whole genome shotgun (WGS) entry which is preliminary data.</text>
</comment>
<sequence length="99" mass="10905">MELLRPSSVSNRRPPSSSTTPASRDNNFQAGSFLGDSSRVLPARPTASLQYRSRGCNPPSRALQAFHRVRAFLGPFHHLSSVNYVSMQVILLFSVHPAL</sequence>
<organism evidence="2 3">
    <name type="scientific">Cuscuta epithymum</name>
    <dbReference type="NCBI Taxonomy" id="186058"/>
    <lineage>
        <taxon>Eukaryota</taxon>
        <taxon>Viridiplantae</taxon>
        <taxon>Streptophyta</taxon>
        <taxon>Embryophyta</taxon>
        <taxon>Tracheophyta</taxon>
        <taxon>Spermatophyta</taxon>
        <taxon>Magnoliopsida</taxon>
        <taxon>eudicotyledons</taxon>
        <taxon>Gunneridae</taxon>
        <taxon>Pentapetalae</taxon>
        <taxon>asterids</taxon>
        <taxon>lamiids</taxon>
        <taxon>Solanales</taxon>
        <taxon>Convolvulaceae</taxon>
        <taxon>Cuscuteae</taxon>
        <taxon>Cuscuta</taxon>
        <taxon>Cuscuta subgen. Cuscuta</taxon>
    </lineage>
</organism>
<dbReference type="EMBL" id="CAMAPF010000924">
    <property type="protein sequence ID" value="CAH9122274.1"/>
    <property type="molecule type" value="Genomic_DNA"/>
</dbReference>
<accession>A0AAV0EJV2</accession>
<feature type="non-terminal residue" evidence="2">
    <location>
        <position position="99"/>
    </location>
</feature>
<keyword evidence="3" id="KW-1185">Reference proteome</keyword>
<evidence type="ECO:0000313" key="2">
    <source>
        <dbReference type="EMBL" id="CAH9122274.1"/>
    </source>
</evidence>
<dbReference type="Proteomes" id="UP001152523">
    <property type="component" value="Unassembled WGS sequence"/>
</dbReference>
<proteinExistence type="predicted"/>
<dbReference type="AlphaFoldDB" id="A0AAV0EJV2"/>
<reference evidence="2" key="1">
    <citation type="submission" date="2022-07" db="EMBL/GenBank/DDBJ databases">
        <authorList>
            <person name="Macas J."/>
            <person name="Novak P."/>
            <person name="Neumann P."/>
        </authorList>
    </citation>
    <scope>NUCLEOTIDE SEQUENCE</scope>
</reference>